<sequence length="924" mass="104509">MGATGSGKSSFINLLTGKTSVAIGDSLESETADVADIRFIDSATGRKVTIVDTPGFDDSRQGVTDTDILKKIANFLLAEYDADRKLNCLLYIQRISDPRFSGQQGKNLRMFQNLCGTQMYKNVVVMTTFWDQVSPEVGAKREAQLQSNFFKDLAQGGALFMRHDRTPESAAKLLNHVFAKLAPVTAQIQIEMGKEKKSLVDTAAGSVQQQEIERVIAKHKEEITDLKAEMETITQSNIAARRELEEERAKLRQQLARWESEKAALQKGLDAESRARQKLEADAAMERETHEKWRQEQERKLEEAQAKARAAAEENINTRRNQLDRTRSTEVDSRQRNSSPALGGFMKGLIRDGRRLAYKFAHSDKYPPHLKSIPWKNRASVFDIFDFSALAETAAALLLPLNLLPQIRNMVPNSNGGRLTMSQIVAHNQELHNKSREGARAGSSGYKPDMYLNKNVGLRDDWYTDAVYGQQQFTGTNPTIIALAPPRWIEEFKTVSNVQQRPDVASLLTDSPASIFIQDYSYFRSAMGVSPSYEFASDGLYGCSSVVLFHLEPEGKLHPLAITLDYKGSMKESVTIFNRRISTTIPGDEADDWPWRYAKMCAQSSDWLRHEVVTHLVHTHLVEEVIIVAAHRTVEADHIVFQLLEPHWSTTLSLNAGARETLVPKIIVPLTGFTPKQMFAFLKDAYNRFDWTGSYVPNDLRKRGFPIEDLDKRKCHNYGYARNISRMWDILRKFVRTVLEDAYPGGDEQVVNDESLASLFEEVRSRNGGQLSSFPVIKTLDGLIDFITMCIHIASPQHTAINYLQQYYQTFIPNKPSALFNRLPQSLIELQKFGEDDVLSALPILRPREWWIMAHVPYLLSFEMPEDNTILHYATTVSNSTSAPLAICRAARTLRTDLDAFSLDVSRYSLELDDQQTPYDVLHP</sequence>
<dbReference type="InterPro" id="IPR027417">
    <property type="entry name" value="P-loop_NTPase"/>
</dbReference>
<dbReference type="InterPro" id="IPR036226">
    <property type="entry name" value="LipOase_C_sf"/>
</dbReference>
<dbReference type="SUPFAM" id="SSF52540">
    <property type="entry name" value="P-loop containing nucleoside triphosphate hydrolases"/>
    <property type="match status" value="1"/>
</dbReference>
<name>A0A0D2NUX8_HYPSF</name>
<evidence type="ECO:0000256" key="4">
    <source>
        <dbReference type="ARBA" id="ARBA00023002"/>
    </source>
</evidence>
<proteinExistence type="predicted"/>
<evidence type="ECO:0000313" key="8">
    <source>
        <dbReference type="Proteomes" id="UP000054270"/>
    </source>
</evidence>
<dbReference type="Gene3D" id="3.40.50.300">
    <property type="entry name" value="P-loop containing nucleotide triphosphate hydrolases"/>
    <property type="match status" value="1"/>
</dbReference>
<dbReference type="Proteomes" id="UP000054270">
    <property type="component" value="Unassembled WGS sequence"/>
</dbReference>
<dbReference type="InterPro" id="IPR006073">
    <property type="entry name" value="GTP-bd"/>
</dbReference>
<dbReference type="GO" id="GO:0005525">
    <property type="term" value="F:GTP binding"/>
    <property type="evidence" value="ECO:0007669"/>
    <property type="project" value="InterPro"/>
</dbReference>
<dbReference type="EMBL" id="KN817548">
    <property type="protein sequence ID" value="KJA22639.1"/>
    <property type="molecule type" value="Genomic_DNA"/>
</dbReference>
<dbReference type="PANTHER" id="PTHR11771">
    <property type="entry name" value="LIPOXYGENASE"/>
    <property type="match status" value="1"/>
</dbReference>
<dbReference type="GO" id="GO:0034440">
    <property type="term" value="P:lipid oxidation"/>
    <property type="evidence" value="ECO:0007669"/>
    <property type="project" value="InterPro"/>
</dbReference>
<organism evidence="7 8">
    <name type="scientific">Hypholoma sublateritium (strain FD-334 SS-4)</name>
    <dbReference type="NCBI Taxonomy" id="945553"/>
    <lineage>
        <taxon>Eukaryota</taxon>
        <taxon>Fungi</taxon>
        <taxon>Dikarya</taxon>
        <taxon>Basidiomycota</taxon>
        <taxon>Agaricomycotina</taxon>
        <taxon>Agaricomycetes</taxon>
        <taxon>Agaricomycetidae</taxon>
        <taxon>Agaricales</taxon>
        <taxon>Agaricineae</taxon>
        <taxon>Strophariaceae</taxon>
        <taxon>Hypholoma</taxon>
    </lineage>
</organism>
<dbReference type="AlphaFoldDB" id="A0A0D2NUX8"/>
<accession>A0A0D2NUX8</accession>
<keyword evidence="3" id="KW-0223">Dioxygenase</keyword>
<dbReference type="InterPro" id="IPR000907">
    <property type="entry name" value="LipOase"/>
</dbReference>
<evidence type="ECO:0000256" key="2">
    <source>
        <dbReference type="ARBA" id="ARBA00022723"/>
    </source>
</evidence>
<evidence type="ECO:0000259" key="6">
    <source>
        <dbReference type="PROSITE" id="PS51393"/>
    </source>
</evidence>
<keyword evidence="8" id="KW-1185">Reference proteome</keyword>
<feature type="compositionally biased region" description="Basic and acidic residues" evidence="5">
    <location>
        <begin position="321"/>
        <end position="335"/>
    </location>
</feature>
<dbReference type="GO" id="GO:0046872">
    <property type="term" value="F:metal ion binding"/>
    <property type="evidence" value="ECO:0007669"/>
    <property type="project" value="UniProtKB-KW"/>
</dbReference>
<feature type="region of interest" description="Disordered" evidence="5">
    <location>
        <begin position="266"/>
        <end position="345"/>
    </location>
</feature>
<dbReference type="Pfam" id="PF00305">
    <property type="entry name" value="Lipoxygenase"/>
    <property type="match status" value="1"/>
</dbReference>
<dbReference type="STRING" id="945553.A0A0D2NUX8"/>
<gene>
    <name evidence="7" type="ORF">HYPSUDRAFT_644507</name>
</gene>
<keyword evidence="4" id="KW-0560">Oxidoreductase</keyword>
<dbReference type="Gene3D" id="3.10.450.60">
    <property type="match status" value="1"/>
</dbReference>
<evidence type="ECO:0000256" key="3">
    <source>
        <dbReference type="ARBA" id="ARBA00022964"/>
    </source>
</evidence>
<dbReference type="GO" id="GO:0016702">
    <property type="term" value="F:oxidoreductase activity, acting on single donors with incorporation of molecular oxygen, incorporation of two atoms of oxygen"/>
    <property type="evidence" value="ECO:0007669"/>
    <property type="project" value="InterPro"/>
</dbReference>
<evidence type="ECO:0000256" key="1">
    <source>
        <dbReference type="ARBA" id="ARBA00021175"/>
    </source>
</evidence>
<dbReference type="PROSITE" id="PS51393">
    <property type="entry name" value="LIPOXYGENASE_3"/>
    <property type="match status" value="1"/>
</dbReference>
<evidence type="ECO:0000256" key="5">
    <source>
        <dbReference type="SAM" id="MobiDB-lite"/>
    </source>
</evidence>
<dbReference type="GO" id="GO:0043651">
    <property type="term" value="P:linoleic acid metabolic process"/>
    <property type="evidence" value="ECO:0007669"/>
    <property type="project" value="UniProtKB-ARBA"/>
</dbReference>
<feature type="compositionally biased region" description="Basic and acidic residues" evidence="5">
    <location>
        <begin position="266"/>
        <end position="312"/>
    </location>
</feature>
<dbReference type="OrthoDB" id="407298at2759"/>
<feature type="domain" description="Lipoxygenase" evidence="6">
    <location>
        <begin position="462"/>
        <end position="924"/>
    </location>
</feature>
<evidence type="ECO:0000313" key="7">
    <source>
        <dbReference type="EMBL" id="KJA22639.1"/>
    </source>
</evidence>
<protein>
    <recommendedName>
        <fullName evidence="1">Manganese lipoxygenase</fullName>
    </recommendedName>
</protein>
<dbReference type="Gene3D" id="1.20.245.10">
    <property type="entry name" value="Lipoxygenase-1, Domain 5"/>
    <property type="match status" value="1"/>
</dbReference>
<dbReference type="SUPFAM" id="SSF48484">
    <property type="entry name" value="Lipoxigenase"/>
    <property type="match status" value="1"/>
</dbReference>
<dbReference type="Pfam" id="PF01926">
    <property type="entry name" value="MMR_HSR1"/>
    <property type="match status" value="1"/>
</dbReference>
<reference evidence="8" key="1">
    <citation type="submission" date="2014-04" db="EMBL/GenBank/DDBJ databases">
        <title>Evolutionary Origins and Diversification of the Mycorrhizal Mutualists.</title>
        <authorList>
            <consortium name="DOE Joint Genome Institute"/>
            <consortium name="Mycorrhizal Genomics Consortium"/>
            <person name="Kohler A."/>
            <person name="Kuo A."/>
            <person name="Nagy L.G."/>
            <person name="Floudas D."/>
            <person name="Copeland A."/>
            <person name="Barry K.W."/>
            <person name="Cichocki N."/>
            <person name="Veneault-Fourrey C."/>
            <person name="LaButti K."/>
            <person name="Lindquist E.A."/>
            <person name="Lipzen A."/>
            <person name="Lundell T."/>
            <person name="Morin E."/>
            <person name="Murat C."/>
            <person name="Riley R."/>
            <person name="Ohm R."/>
            <person name="Sun H."/>
            <person name="Tunlid A."/>
            <person name="Henrissat B."/>
            <person name="Grigoriev I.V."/>
            <person name="Hibbett D.S."/>
            <person name="Martin F."/>
        </authorList>
    </citation>
    <scope>NUCLEOTIDE SEQUENCE [LARGE SCALE GENOMIC DNA]</scope>
    <source>
        <strain evidence="8">FD-334 SS-4</strain>
    </source>
</reference>
<dbReference type="InterPro" id="IPR013819">
    <property type="entry name" value="LipOase_C"/>
</dbReference>
<keyword evidence="2" id="KW-0479">Metal-binding</keyword>